<evidence type="ECO:0000259" key="2">
    <source>
        <dbReference type="Pfam" id="PF07589"/>
    </source>
</evidence>
<feature type="signal peptide" evidence="1">
    <location>
        <begin position="1"/>
        <end position="26"/>
    </location>
</feature>
<name>A0ABY3MX01_9GAMM</name>
<keyword evidence="1" id="KW-0732">Signal</keyword>
<comment type="caution">
    <text evidence="3">The sequence shown here is derived from an EMBL/GenBank/DDBJ whole genome shotgun (WGS) entry which is preliminary data.</text>
</comment>
<dbReference type="RefSeq" id="WP_101345765.1">
    <property type="nucleotide sequence ID" value="NZ_PJAI02000008.1"/>
</dbReference>
<feature type="chain" id="PRO_5046839548" evidence="1">
    <location>
        <begin position="27"/>
        <end position="207"/>
    </location>
</feature>
<dbReference type="InterPro" id="IPR013424">
    <property type="entry name" value="Ice-binding_C"/>
</dbReference>
<protein>
    <submittedName>
        <fullName evidence="3">PEP-CTERM sorting domain-containing protein</fullName>
    </submittedName>
</protein>
<evidence type="ECO:0000313" key="4">
    <source>
        <dbReference type="Proteomes" id="UP000815846"/>
    </source>
</evidence>
<evidence type="ECO:0000256" key="1">
    <source>
        <dbReference type="SAM" id="SignalP"/>
    </source>
</evidence>
<organism evidence="3 4">
    <name type="scientific">Colwellia echini</name>
    <dbReference type="NCBI Taxonomy" id="1982103"/>
    <lineage>
        <taxon>Bacteria</taxon>
        <taxon>Pseudomonadati</taxon>
        <taxon>Pseudomonadota</taxon>
        <taxon>Gammaproteobacteria</taxon>
        <taxon>Alteromonadales</taxon>
        <taxon>Colwelliaceae</taxon>
        <taxon>Colwellia</taxon>
    </lineage>
</organism>
<accession>A0ABY3MX01</accession>
<dbReference type="PROSITE" id="PS51257">
    <property type="entry name" value="PROKAR_LIPOPROTEIN"/>
    <property type="match status" value="1"/>
</dbReference>
<dbReference type="EMBL" id="PJAI02000008">
    <property type="protein sequence ID" value="TYK65704.1"/>
    <property type="molecule type" value="Genomic_DNA"/>
</dbReference>
<keyword evidence="4" id="KW-1185">Reference proteome</keyword>
<evidence type="ECO:0000313" key="3">
    <source>
        <dbReference type="EMBL" id="TYK65704.1"/>
    </source>
</evidence>
<proteinExistence type="predicted"/>
<feature type="domain" description="Ice-binding protein C-terminal" evidence="2">
    <location>
        <begin position="183"/>
        <end position="204"/>
    </location>
</feature>
<dbReference type="Proteomes" id="UP000815846">
    <property type="component" value="Unassembled WGS sequence"/>
</dbReference>
<reference evidence="3 4" key="1">
    <citation type="submission" date="2019-08" db="EMBL/GenBank/DDBJ databases">
        <title>Microbe sample from Colwellia echini.</title>
        <authorList>
            <person name="Christiansen L."/>
            <person name="Pathiraja D."/>
            <person name="Schultz-Johansen M."/>
            <person name="Choi I.-G."/>
            <person name="Stougaard P."/>
        </authorList>
    </citation>
    <scope>NUCLEOTIDE SEQUENCE [LARGE SCALE GENOMIC DNA]</scope>
    <source>
        <strain evidence="3 4">A3</strain>
    </source>
</reference>
<gene>
    <name evidence="3" type="ORF">CWS31_008590</name>
</gene>
<dbReference type="Pfam" id="PF07589">
    <property type="entry name" value="PEP-CTERM"/>
    <property type="match status" value="1"/>
</dbReference>
<sequence length="207" mass="22040">MKCKYFNAALAGLILSVSCAVNIAQAGLIAFNDRATFENYLNGESIDTLSSIKNTGFTGIFSSNDFKASGKMHQCNTNVDCGGAYDNMDNKYLLAYNNTLDFSFNSPIAAFGFDFNSYSTKIYNEAVVVALNGVSSQPTGASGGFFGIASDDGSTFSTVNFVSNLKNTVFDNITYAASVKTVPVPTPSTLAIFALAMIGLAARKFKR</sequence>